<protein>
    <recommendedName>
        <fullName evidence="3">Right-handed parallel beta-helix repeat-containing protein</fullName>
    </recommendedName>
</protein>
<proteinExistence type="predicted"/>
<dbReference type="RefSeq" id="WP_170282983.1">
    <property type="nucleotide sequence ID" value="NZ_JABEQY010000053.1"/>
</dbReference>
<dbReference type="AlphaFoldDB" id="A0A7Y2RBL9"/>
<dbReference type="InterPro" id="IPR011050">
    <property type="entry name" value="Pectin_lyase_fold/virulence"/>
</dbReference>
<reference evidence="1 2" key="1">
    <citation type="submission" date="2020-04" db="EMBL/GenBank/DDBJ databases">
        <title>Rhizobium bacterial biofertilizers improve the content of phenolic compounds of Lactuca sativa L. under non-saline and saline-stress conditions.</title>
        <authorList>
            <person name="Ayuso-Calles M."/>
            <person name="Garcia-Estevez I."/>
            <person name="Jimenez-Gomez A."/>
            <person name="Flores-Felix J.D."/>
            <person name="Escribano-Bailon M."/>
            <person name="Rivas R."/>
        </authorList>
    </citation>
    <scope>NUCLEOTIDE SEQUENCE [LARGE SCALE GENOMIC DNA]</scope>
    <source>
        <strain evidence="1 2">GPTR02</strain>
    </source>
</reference>
<accession>A0A7Y2RBL9</accession>
<dbReference type="SUPFAM" id="SSF51126">
    <property type="entry name" value="Pectin lyase-like"/>
    <property type="match status" value="1"/>
</dbReference>
<organism evidence="1 2">
    <name type="scientific">Rhizobium laguerreae</name>
    <dbReference type="NCBI Taxonomy" id="1076926"/>
    <lineage>
        <taxon>Bacteria</taxon>
        <taxon>Pseudomonadati</taxon>
        <taxon>Pseudomonadota</taxon>
        <taxon>Alphaproteobacteria</taxon>
        <taxon>Hyphomicrobiales</taxon>
        <taxon>Rhizobiaceae</taxon>
        <taxon>Rhizobium/Agrobacterium group</taxon>
        <taxon>Rhizobium</taxon>
    </lineage>
</organism>
<evidence type="ECO:0000313" key="1">
    <source>
        <dbReference type="EMBL" id="NNH67995.1"/>
    </source>
</evidence>
<gene>
    <name evidence="1" type="ORF">HLI17_32955</name>
</gene>
<evidence type="ECO:0000313" key="2">
    <source>
        <dbReference type="Proteomes" id="UP000530654"/>
    </source>
</evidence>
<sequence>MSGSYRLADDPLFTGGCLATDAAVFEALFNTVVAAGGGEIILPGGDIVLEQTVFLKNPSPSPKVRIVGLGAGCTRFLNSAGTQAMFWVGDDTDATYTRYITFEGFSLATTVAQTDNDAGFFLRNTSDITFKDVFADGFRNGWSFGVGAPSTNNSVYSHLHNCGGNSSGPCTVAMIRLGSGGILTIDGGAHRWNASGGHQFLRQDNVSWNWDGLYVYGQFFEHFSKYLVAVGKGLVNVDWAGGQMDRADIFFQAEASAGGSNRGWKIHDNDILGFPCTFDGNGVPIKNGAIGILTGVGQSSDPRAIENIMVTNNRFDGLSDVCIYAANGEILATENTMVNCANWGGGAPCGGALIRLGQGRAKIQGNTGYRPNNPYGESYRVGVRCDGPAHPRRKVDADNDWYDYGDRPVLGTP</sequence>
<evidence type="ECO:0008006" key="3">
    <source>
        <dbReference type="Google" id="ProtNLM"/>
    </source>
</evidence>
<comment type="caution">
    <text evidence="1">The sequence shown here is derived from an EMBL/GenBank/DDBJ whole genome shotgun (WGS) entry which is preliminary data.</text>
</comment>
<name>A0A7Y2RBL9_9HYPH</name>
<dbReference type="Proteomes" id="UP000530654">
    <property type="component" value="Unassembled WGS sequence"/>
</dbReference>
<dbReference type="EMBL" id="JABEQY010000053">
    <property type="protein sequence ID" value="NNH67995.1"/>
    <property type="molecule type" value="Genomic_DNA"/>
</dbReference>